<name>A0A3N1VKD5_9BACT</name>
<dbReference type="AlphaFoldDB" id="A0A3N1VKD5"/>
<evidence type="ECO:0000256" key="4">
    <source>
        <dbReference type="ARBA" id="ARBA00022989"/>
    </source>
</evidence>
<comment type="subcellular location">
    <subcellularLocation>
        <location evidence="1">Membrane</location>
        <topology evidence="1">Multi-pass membrane protein</topology>
    </subcellularLocation>
</comment>
<gene>
    <name evidence="8" type="ORF">EDC27_0617</name>
</gene>
<accession>A0A3N1VKD5</accession>
<evidence type="ECO:0000256" key="2">
    <source>
        <dbReference type="ARBA" id="ARBA00022692"/>
    </source>
</evidence>
<evidence type="ECO:0000256" key="3">
    <source>
        <dbReference type="ARBA" id="ARBA00022748"/>
    </source>
</evidence>
<evidence type="ECO:0000256" key="6">
    <source>
        <dbReference type="SAM" id="Phobius"/>
    </source>
</evidence>
<dbReference type="PANTHER" id="PTHR31566">
    <property type="entry name" value="CYTOCHROME C BIOGENESIS PROTEIN CCS1, CHLOROPLASTIC"/>
    <property type="match status" value="1"/>
</dbReference>
<proteinExistence type="predicted"/>
<evidence type="ECO:0000313" key="8">
    <source>
        <dbReference type="EMBL" id="ROR01448.1"/>
    </source>
</evidence>
<keyword evidence="4 6" id="KW-1133">Transmembrane helix</keyword>
<dbReference type="InterPro" id="IPR007816">
    <property type="entry name" value="ResB-like_domain"/>
</dbReference>
<feature type="transmembrane region" description="Helical" evidence="6">
    <location>
        <begin position="391"/>
        <end position="410"/>
    </location>
</feature>
<feature type="domain" description="ResB-like" evidence="7">
    <location>
        <begin position="24"/>
        <end position="336"/>
    </location>
</feature>
<evidence type="ECO:0000259" key="7">
    <source>
        <dbReference type="Pfam" id="PF05140"/>
    </source>
</evidence>
<dbReference type="GO" id="GO:0016020">
    <property type="term" value="C:membrane"/>
    <property type="evidence" value="ECO:0007669"/>
    <property type="project" value="UniProtKB-SubCell"/>
</dbReference>
<feature type="transmembrane region" description="Helical" evidence="6">
    <location>
        <begin position="21"/>
        <end position="44"/>
    </location>
</feature>
<dbReference type="GO" id="GO:0017004">
    <property type="term" value="P:cytochrome complex assembly"/>
    <property type="evidence" value="ECO:0007669"/>
    <property type="project" value="UniProtKB-KW"/>
</dbReference>
<feature type="transmembrane region" description="Helical" evidence="6">
    <location>
        <begin position="172"/>
        <end position="196"/>
    </location>
</feature>
<dbReference type="InterPro" id="IPR023494">
    <property type="entry name" value="Cyt_c_bgen_Ccs1/CcsB/ResB"/>
</dbReference>
<sequence>MNGRFFMSISAERLRQLWRTLGSVRLALFLFLILVLGCIVGTLVPQDLSEREVMARYGPTTARWLLAFQINDLYHSLGFQALLVALSVNLIACTLQRLPKTRALLRERGDFLDPAKLTKYSLHRVLDVPADFTMVRHASETVLGSAFGRLQHLHAPADALALVAEKGRWSRYMVYVVHMSVLWIFFGALMGSLFGFKGIMNVAEGETTQEVFVPKQRAMITLPFALRCDDFDVSFYENGMPKEFRSDVTVLEGDTPVLNASVRVNDPITYRGITFYQASYGALLKRARVAFTKADGGERFELDLPFGEAQPFGATDRTVQLVDFTDDFSGFGPALAIATWKENEQPSGTWILMNHPDFHGNQLQGYRVTVLASERGYYTGLQVKRDPGVPVVLSGFVVLIVGLLSTFYVSHRKLYLWAQRNNPGTTLVVAAWTNKKSLAFEREFQHLCDRLADTLQRRTQGK</sequence>
<dbReference type="PANTHER" id="PTHR31566:SF0">
    <property type="entry name" value="CYTOCHROME C BIOGENESIS PROTEIN CCS1, CHLOROPLASTIC"/>
    <property type="match status" value="1"/>
</dbReference>
<keyword evidence="3" id="KW-0201">Cytochrome c-type biogenesis</keyword>
<evidence type="ECO:0000256" key="1">
    <source>
        <dbReference type="ARBA" id="ARBA00004141"/>
    </source>
</evidence>
<feature type="transmembrane region" description="Helical" evidence="6">
    <location>
        <begin position="73"/>
        <end position="95"/>
    </location>
</feature>
<dbReference type="Proteomes" id="UP000276223">
    <property type="component" value="Unassembled WGS sequence"/>
</dbReference>
<keyword evidence="9" id="KW-1185">Reference proteome</keyword>
<dbReference type="Pfam" id="PF05140">
    <property type="entry name" value="ResB"/>
    <property type="match status" value="2"/>
</dbReference>
<organism evidence="8 9">
    <name type="scientific">Desulfosoma caldarium</name>
    <dbReference type="NCBI Taxonomy" id="610254"/>
    <lineage>
        <taxon>Bacteria</taxon>
        <taxon>Pseudomonadati</taxon>
        <taxon>Thermodesulfobacteriota</taxon>
        <taxon>Syntrophobacteria</taxon>
        <taxon>Syntrophobacterales</taxon>
        <taxon>Syntrophobacteraceae</taxon>
        <taxon>Desulfosoma</taxon>
    </lineage>
</organism>
<keyword evidence="2 6" id="KW-0812">Transmembrane</keyword>
<protein>
    <submittedName>
        <fullName evidence="8">Cytochrome c biogenesis protein</fullName>
    </submittedName>
</protein>
<dbReference type="EMBL" id="RJVA01000010">
    <property type="protein sequence ID" value="ROR01448.1"/>
    <property type="molecule type" value="Genomic_DNA"/>
</dbReference>
<evidence type="ECO:0000256" key="5">
    <source>
        <dbReference type="ARBA" id="ARBA00023136"/>
    </source>
</evidence>
<keyword evidence="5 6" id="KW-0472">Membrane</keyword>
<feature type="domain" description="ResB-like" evidence="7">
    <location>
        <begin position="373"/>
        <end position="445"/>
    </location>
</feature>
<dbReference type="OrthoDB" id="9770923at2"/>
<comment type="caution">
    <text evidence="8">The sequence shown here is derived from an EMBL/GenBank/DDBJ whole genome shotgun (WGS) entry which is preliminary data.</text>
</comment>
<reference evidence="8 9" key="1">
    <citation type="submission" date="2018-11" db="EMBL/GenBank/DDBJ databases">
        <title>Genomic Encyclopedia of Type Strains, Phase IV (KMG-IV): sequencing the most valuable type-strain genomes for metagenomic binning, comparative biology and taxonomic classification.</title>
        <authorList>
            <person name="Goeker M."/>
        </authorList>
    </citation>
    <scope>NUCLEOTIDE SEQUENCE [LARGE SCALE GENOMIC DNA]</scope>
    <source>
        <strain evidence="8 9">DSM 22027</strain>
    </source>
</reference>
<evidence type="ECO:0000313" key="9">
    <source>
        <dbReference type="Proteomes" id="UP000276223"/>
    </source>
</evidence>